<protein>
    <recommendedName>
        <fullName evidence="4">DUF502 domain-containing protein</fullName>
    </recommendedName>
</protein>
<gene>
    <name evidence="2" type="ORF">ACFOSV_14260</name>
</gene>
<keyword evidence="1" id="KW-0472">Membrane</keyword>
<evidence type="ECO:0000313" key="3">
    <source>
        <dbReference type="Proteomes" id="UP001595805"/>
    </source>
</evidence>
<feature type="transmembrane region" description="Helical" evidence="1">
    <location>
        <begin position="56"/>
        <end position="76"/>
    </location>
</feature>
<keyword evidence="3" id="KW-1185">Reference proteome</keyword>
<reference evidence="3" key="1">
    <citation type="journal article" date="2019" name="Int. J. Syst. Evol. Microbiol.">
        <title>The Global Catalogue of Microorganisms (GCM) 10K type strain sequencing project: providing services to taxonomists for standard genome sequencing and annotation.</title>
        <authorList>
            <consortium name="The Broad Institute Genomics Platform"/>
            <consortium name="The Broad Institute Genome Sequencing Center for Infectious Disease"/>
            <person name="Wu L."/>
            <person name="Ma J."/>
        </authorList>
    </citation>
    <scope>NUCLEOTIDE SEQUENCE [LARGE SCALE GENOMIC DNA]</scope>
    <source>
        <strain evidence="3">CCUG 60523</strain>
    </source>
</reference>
<dbReference type="RefSeq" id="WP_377906694.1">
    <property type="nucleotide sequence ID" value="NZ_JBHRZS010000007.1"/>
</dbReference>
<dbReference type="EMBL" id="JBHRZS010000007">
    <property type="protein sequence ID" value="MFC3881353.1"/>
    <property type="molecule type" value="Genomic_DNA"/>
</dbReference>
<accession>A0ABV8ATW7</accession>
<feature type="transmembrane region" description="Helical" evidence="1">
    <location>
        <begin position="12"/>
        <end position="36"/>
    </location>
</feature>
<organism evidence="2 3">
    <name type="scientific">Algoriphagus namhaensis</name>
    <dbReference type="NCBI Taxonomy" id="915353"/>
    <lineage>
        <taxon>Bacteria</taxon>
        <taxon>Pseudomonadati</taxon>
        <taxon>Bacteroidota</taxon>
        <taxon>Cytophagia</taxon>
        <taxon>Cytophagales</taxon>
        <taxon>Cyclobacteriaceae</taxon>
        <taxon>Algoriphagus</taxon>
    </lineage>
</organism>
<dbReference type="Proteomes" id="UP001595805">
    <property type="component" value="Unassembled WGS sequence"/>
</dbReference>
<evidence type="ECO:0000313" key="2">
    <source>
        <dbReference type="EMBL" id="MFC3881353.1"/>
    </source>
</evidence>
<proteinExistence type="predicted"/>
<name>A0ABV8ATW7_9BACT</name>
<comment type="caution">
    <text evidence="2">The sequence shown here is derived from an EMBL/GenBank/DDBJ whole genome shotgun (WGS) entry which is preliminary data.</text>
</comment>
<evidence type="ECO:0000256" key="1">
    <source>
        <dbReference type="SAM" id="Phobius"/>
    </source>
</evidence>
<sequence>MKKIFGLIGTTVKGGIFFLLPLALIFVLLGKVLEILEPLSASVQEVLDPGERYENFPYLFSILTLILVCFAAGWIAKLGAGQKMIRLIEDNVLSLFPGYSLMKSTLEARAGVSGESNFPVVLVPIDGLMFGFHVDTLDNGDFVVFIPGAPSAWEGNVVIFPENQVTNTDYKQDVIIDIMRQLGTNTNSTLLKSLAKNKAK</sequence>
<keyword evidence="1" id="KW-1133">Transmembrane helix</keyword>
<evidence type="ECO:0008006" key="4">
    <source>
        <dbReference type="Google" id="ProtNLM"/>
    </source>
</evidence>
<keyword evidence="1" id="KW-0812">Transmembrane</keyword>